<evidence type="ECO:0008006" key="3">
    <source>
        <dbReference type="Google" id="ProtNLM"/>
    </source>
</evidence>
<dbReference type="EMBL" id="CYZK01000025">
    <property type="protein sequence ID" value="CUO74898.1"/>
    <property type="molecule type" value="Genomic_DNA"/>
</dbReference>
<dbReference type="AlphaFoldDB" id="A0A174HP31"/>
<reference evidence="1 2" key="1">
    <citation type="submission" date="2015-09" db="EMBL/GenBank/DDBJ databases">
        <authorList>
            <consortium name="Pathogen Informatics"/>
        </authorList>
    </citation>
    <scope>NUCLEOTIDE SEQUENCE [LARGE SCALE GENOMIC DNA]</scope>
    <source>
        <strain evidence="1 2">2789STDY5834866</strain>
    </source>
</reference>
<gene>
    <name evidence="1" type="ORF">ERS852481_02786</name>
</gene>
<sequence length="138" mass="15687">MVKKINEKRKEKPGKVAKYEGKTKEQIIAAEKRKLGGIYKKLDEKTKKATENLVEEAAFMGASLHELRQKIAEKGYTEEYQNGANQKGVKKSAEVEIYNTMIKNYMAVIKQLTDLVPKEQVATKTNDGFEDFVNGRDD</sequence>
<organism evidence="1 2">
    <name type="scientific">Coprococcus comes</name>
    <dbReference type="NCBI Taxonomy" id="410072"/>
    <lineage>
        <taxon>Bacteria</taxon>
        <taxon>Bacillati</taxon>
        <taxon>Bacillota</taxon>
        <taxon>Clostridia</taxon>
        <taxon>Lachnospirales</taxon>
        <taxon>Lachnospiraceae</taxon>
        <taxon>Coprococcus</taxon>
    </lineage>
</organism>
<dbReference type="Proteomes" id="UP000095362">
    <property type="component" value="Unassembled WGS sequence"/>
</dbReference>
<dbReference type="RefSeq" id="WP_082438300.1">
    <property type="nucleotide sequence ID" value="NZ_CYZK01000025.1"/>
</dbReference>
<evidence type="ECO:0000313" key="2">
    <source>
        <dbReference type="Proteomes" id="UP000095362"/>
    </source>
</evidence>
<protein>
    <recommendedName>
        <fullName evidence="3">Phage terminase, small subunit</fullName>
    </recommendedName>
</protein>
<name>A0A174HP31_9FIRM</name>
<accession>A0A174HP31</accession>
<evidence type="ECO:0000313" key="1">
    <source>
        <dbReference type="EMBL" id="CUO74898.1"/>
    </source>
</evidence>
<proteinExistence type="predicted"/>